<keyword evidence="5" id="KW-0819">tRNA processing</keyword>
<keyword evidence="7" id="KW-0547">Nucleotide-binding</keyword>
<comment type="similarity">
    <text evidence="2">Belongs to the TsaE family.</text>
</comment>
<dbReference type="SUPFAM" id="SSF52540">
    <property type="entry name" value="P-loop containing nucleoside triphosphate hydrolases"/>
    <property type="match status" value="1"/>
</dbReference>
<evidence type="ECO:0000256" key="4">
    <source>
        <dbReference type="ARBA" id="ARBA00022490"/>
    </source>
</evidence>
<evidence type="ECO:0000256" key="8">
    <source>
        <dbReference type="ARBA" id="ARBA00022840"/>
    </source>
</evidence>
<dbReference type="Pfam" id="PF02367">
    <property type="entry name" value="TsaE"/>
    <property type="match status" value="1"/>
</dbReference>
<keyword evidence="8" id="KW-0067">ATP-binding</keyword>
<name>A0ABS2RKU7_9ACTN</name>
<sequence length="329" mass="35317">MVNVSVIDLVLSVASPADATGMVEVIHAAFGARPPLDPPSTAIAETPASIRTALSHGGGVFATVDGRPAGVILVLPGPEGARGRTASLQRVSVHPEFQRHGVASTMVHGVEEYAAELGYSRLELFARSEFAELIAFWQHRGFTIDRAVEHGVILAKDLPLCVAIPDSEAMQAFGERLAGLLRPGDLIIASGDLGAGKTTLTQGIGRGLGSDGPIISPTFVISRVHRSEAGRPALVHVDAYRLGGPDELEDLDLDASLADSVTVVEWGEGMAEALSDSRLEIDIRRSQHEDDECRTLFLRPIGDRWHDVDLEPLRHLDLKELDGHDRSRH</sequence>
<dbReference type="NCBIfam" id="TIGR00150">
    <property type="entry name" value="T6A_YjeE"/>
    <property type="match status" value="1"/>
</dbReference>
<reference evidence="13 14" key="1">
    <citation type="submission" date="2021-01" db="EMBL/GenBank/DDBJ databases">
        <title>Sequencing the genomes of 1000 actinobacteria strains.</title>
        <authorList>
            <person name="Klenk H.-P."/>
        </authorList>
    </citation>
    <scope>NUCLEOTIDE SEQUENCE [LARGE SCALE GENOMIC DNA]</scope>
    <source>
        <strain evidence="13 14">DSM 18662</strain>
    </source>
</reference>
<accession>A0ABS2RKU7</accession>
<evidence type="ECO:0000256" key="5">
    <source>
        <dbReference type="ARBA" id="ARBA00022694"/>
    </source>
</evidence>
<comment type="subcellular location">
    <subcellularLocation>
        <location evidence="1">Cytoplasm</location>
    </subcellularLocation>
</comment>
<comment type="function">
    <text evidence="10">Required for the formation of a threonylcarbamoyl group on adenosine at position 37 (t(6)A37) in tRNAs that read codons beginning with adenine. Is involved in the transfer of the threonylcarbamoyl moiety of threonylcarbamoyl-AMP (TC-AMP) to the N6 group of A37, together with TsaD and TsaB. TsaE seems to play an indirect role in the t(6)A biosynthesis pathway, possibly in regulating the core enzymatic function of TsaD.</text>
</comment>
<evidence type="ECO:0000256" key="11">
    <source>
        <dbReference type="ARBA" id="ARBA00032441"/>
    </source>
</evidence>
<evidence type="ECO:0000256" key="10">
    <source>
        <dbReference type="ARBA" id="ARBA00024908"/>
    </source>
</evidence>
<dbReference type="InterPro" id="IPR003442">
    <property type="entry name" value="T6A_TsaE"/>
</dbReference>
<evidence type="ECO:0000313" key="13">
    <source>
        <dbReference type="EMBL" id="MBM7799626.1"/>
    </source>
</evidence>
<dbReference type="InterPro" id="IPR027417">
    <property type="entry name" value="P-loop_NTPase"/>
</dbReference>
<proteinExistence type="inferred from homology"/>
<dbReference type="InterPro" id="IPR000182">
    <property type="entry name" value="GNAT_dom"/>
</dbReference>
<evidence type="ECO:0000256" key="2">
    <source>
        <dbReference type="ARBA" id="ARBA00007599"/>
    </source>
</evidence>
<feature type="domain" description="N-acetyltransferase" evidence="12">
    <location>
        <begin position="9"/>
        <end position="159"/>
    </location>
</feature>
<evidence type="ECO:0000256" key="6">
    <source>
        <dbReference type="ARBA" id="ARBA00022723"/>
    </source>
</evidence>
<dbReference type="Gene3D" id="3.40.630.30">
    <property type="match status" value="1"/>
</dbReference>
<dbReference type="InterPro" id="IPR016181">
    <property type="entry name" value="Acyl_CoA_acyltransferase"/>
</dbReference>
<dbReference type="Gene3D" id="3.40.50.300">
    <property type="entry name" value="P-loop containing nucleotide triphosphate hydrolases"/>
    <property type="match status" value="1"/>
</dbReference>
<evidence type="ECO:0000259" key="12">
    <source>
        <dbReference type="PROSITE" id="PS51186"/>
    </source>
</evidence>
<dbReference type="Proteomes" id="UP000704762">
    <property type="component" value="Unassembled WGS sequence"/>
</dbReference>
<dbReference type="Pfam" id="PF00583">
    <property type="entry name" value="Acetyltransf_1"/>
    <property type="match status" value="1"/>
</dbReference>
<dbReference type="PROSITE" id="PS51186">
    <property type="entry name" value="GNAT"/>
    <property type="match status" value="1"/>
</dbReference>
<evidence type="ECO:0000313" key="14">
    <source>
        <dbReference type="Proteomes" id="UP000704762"/>
    </source>
</evidence>
<evidence type="ECO:0000256" key="9">
    <source>
        <dbReference type="ARBA" id="ARBA00022842"/>
    </source>
</evidence>
<gene>
    <name evidence="13" type="ORF">JOE57_002547</name>
</gene>
<dbReference type="SUPFAM" id="SSF55729">
    <property type="entry name" value="Acyl-CoA N-acyltransferases (Nat)"/>
    <property type="match status" value="1"/>
</dbReference>
<evidence type="ECO:0000256" key="7">
    <source>
        <dbReference type="ARBA" id="ARBA00022741"/>
    </source>
</evidence>
<dbReference type="CDD" id="cd04301">
    <property type="entry name" value="NAT_SF"/>
    <property type="match status" value="1"/>
</dbReference>
<keyword evidence="4" id="KW-0963">Cytoplasm</keyword>
<evidence type="ECO:0000256" key="3">
    <source>
        <dbReference type="ARBA" id="ARBA00019010"/>
    </source>
</evidence>
<evidence type="ECO:0000256" key="1">
    <source>
        <dbReference type="ARBA" id="ARBA00004496"/>
    </source>
</evidence>
<keyword evidence="9" id="KW-0460">Magnesium</keyword>
<dbReference type="PANTHER" id="PTHR33540">
    <property type="entry name" value="TRNA THREONYLCARBAMOYLADENOSINE BIOSYNTHESIS PROTEIN TSAE"/>
    <property type="match status" value="1"/>
</dbReference>
<protein>
    <recommendedName>
        <fullName evidence="3">tRNA threonylcarbamoyladenosine biosynthesis protein TsaE</fullName>
    </recommendedName>
    <alternativeName>
        <fullName evidence="11">t(6)A37 threonylcarbamoyladenosine biosynthesis protein TsaE</fullName>
    </alternativeName>
</protein>
<organism evidence="13 14">
    <name type="scientific">Microlunatus panaciterrae</name>
    <dbReference type="NCBI Taxonomy" id="400768"/>
    <lineage>
        <taxon>Bacteria</taxon>
        <taxon>Bacillati</taxon>
        <taxon>Actinomycetota</taxon>
        <taxon>Actinomycetes</taxon>
        <taxon>Propionibacteriales</taxon>
        <taxon>Propionibacteriaceae</taxon>
        <taxon>Microlunatus</taxon>
    </lineage>
</organism>
<keyword evidence="14" id="KW-1185">Reference proteome</keyword>
<dbReference type="EMBL" id="JAFBCF010000001">
    <property type="protein sequence ID" value="MBM7799626.1"/>
    <property type="molecule type" value="Genomic_DNA"/>
</dbReference>
<keyword evidence="6" id="KW-0479">Metal-binding</keyword>
<dbReference type="PANTHER" id="PTHR33540:SF2">
    <property type="entry name" value="TRNA THREONYLCARBAMOYLADENOSINE BIOSYNTHESIS PROTEIN TSAE"/>
    <property type="match status" value="1"/>
</dbReference>
<comment type="caution">
    <text evidence="13">The sequence shown here is derived from an EMBL/GenBank/DDBJ whole genome shotgun (WGS) entry which is preliminary data.</text>
</comment>
<dbReference type="RefSeq" id="WP_239578937.1">
    <property type="nucleotide sequence ID" value="NZ_BAAAQP010000003.1"/>
</dbReference>